<dbReference type="PANTHER" id="PTHR16515">
    <property type="entry name" value="PR DOMAIN ZINC FINGER PROTEIN"/>
    <property type="match status" value="1"/>
</dbReference>
<evidence type="ECO:0000313" key="14">
    <source>
        <dbReference type="Proteomes" id="UP000694890"/>
    </source>
</evidence>
<dbReference type="GO" id="GO:0010468">
    <property type="term" value="P:regulation of gene expression"/>
    <property type="evidence" value="ECO:0007669"/>
    <property type="project" value="TreeGrafter"/>
</dbReference>
<dbReference type="InterPro" id="IPR013087">
    <property type="entry name" value="Znf_C2H2_type"/>
</dbReference>
<evidence type="ECO:0000256" key="6">
    <source>
        <dbReference type="ARBA" id="ARBA00022833"/>
    </source>
</evidence>
<dbReference type="SMART" id="SM00355">
    <property type="entry name" value="ZnF_C2H2"/>
    <property type="match status" value="17"/>
</dbReference>
<feature type="compositionally biased region" description="Acidic residues" evidence="12">
    <location>
        <begin position="136"/>
        <end position="155"/>
    </location>
</feature>
<dbReference type="FunFam" id="3.30.160.60:FF:000100">
    <property type="entry name" value="Zinc finger 45-like"/>
    <property type="match status" value="2"/>
</dbReference>
<dbReference type="FunFam" id="3.30.160.60:FF:000624">
    <property type="entry name" value="zinc finger protein 697"/>
    <property type="match status" value="1"/>
</dbReference>
<feature type="domain" description="C2H2-type" evidence="13">
    <location>
        <begin position="504"/>
        <end position="531"/>
    </location>
</feature>
<dbReference type="RefSeq" id="XP_050925303.1">
    <property type="nucleotide sequence ID" value="XM_051069346.1"/>
</dbReference>
<dbReference type="FunFam" id="3.30.160.60:FF:002104">
    <property type="entry name" value="Si:ch211-266d19.4"/>
    <property type="match status" value="1"/>
</dbReference>
<evidence type="ECO:0000313" key="16">
    <source>
        <dbReference type="RefSeq" id="XP_050925243.1"/>
    </source>
</evidence>
<feature type="domain" description="C2H2-type" evidence="13">
    <location>
        <begin position="300"/>
        <end position="327"/>
    </location>
</feature>
<dbReference type="FunFam" id="3.30.160.60:FF:001235">
    <property type="entry name" value="Si:ch211-119o8.6"/>
    <property type="match status" value="1"/>
</dbReference>
<evidence type="ECO:0000259" key="13">
    <source>
        <dbReference type="PROSITE" id="PS50157"/>
    </source>
</evidence>
<dbReference type="SUPFAM" id="SSF57667">
    <property type="entry name" value="beta-beta-alpha zinc fingers"/>
    <property type="match status" value="10"/>
</dbReference>
<keyword evidence="5 11" id="KW-0863">Zinc-finger</keyword>
<feature type="region of interest" description="Disordered" evidence="12">
    <location>
        <begin position="557"/>
        <end position="618"/>
    </location>
</feature>
<feature type="domain" description="C2H2-type" evidence="13">
    <location>
        <begin position="188"/>
        <end position="215"/>
    </location>
</feature>
<evidence type="ECO:0000313" key="17">
    <source>
        <dbReference type="RefSeq" id="XP_050925246.1"/>
    </source>
</evidence>
<keyword evidence="8" id="KW-0238">DNA-binding</keyword>
<feature type="domain" description="C2H2-type" evidence="13">
    <location>
        <begin position="272"/>
        <end position="299"/>
    </location>
</feature>
<evidence type="ECO:0000313" key="23">
    <source>
        <dbReference type="RefSeq" id="XP_050925296.1"/>
    </source>
</evidence>
<dbReference type="AlphaFoldDB" id="A0AAJ8DNP1"/>
<feature type="region of interest" description="Disordered" evidence="12">
    <location>
        <begin position="634"/>
        <end position="932"/>
    </location>
</feature>
<sequence>MSRFQDLKDSFKRRLLTAVRKDLFGHLERKISEYEKEIDRNRKLLDLVSNSDLKRPGSVCPADVQQLLVTKEEVPSEQQEWSSRLDQQDPEPPHIKEEQEELCLIQRPVGADGENCGGSESGRKWDPDWHPHPESDAEDSDFPEPESEDSDEDWEDPNRKSTDSPVCSKTLIMKGSEHMKTHTGEKAISCSLCGKCFTTKGGLNYHLKTHTGEKPFSCSVCGKKCRQKSALTSHMLTHTGEKQFSCSVCGKQCAHKSTLKTHMLTHTEEKPFSCSVCGKKCGRNSILTKHMLTHTGEKPFSCSVCGKKFGQRGNLKTHMLTHTGEKPFSCSDCGKKFSHKTSLTYHMLTHTGEKPFSCSVCGKGCTDKPTLTKHMFTHTGEKPFSCSVCGKRFARKEYLKTHMLIHTGVKPLSCSVCGKKFRHRGALTCHMAIHTGEKPFSCSICKKRFIRTTQFKIHKCGDESSQFQCGKSTKHLNCSECDETFLNNSHLMVHMRMHKGQKLFTCTICDQKWQFSSQLKRHMRTHTGERPYSCSVCGRTFSESRIMMRHMAVHSGIKQNKGGFSGEDCAGPEPGRNSGPDGHLQPETEDKTEESSDHKTDDNYFWKESKQSQSGSNSVENKIFESHMSFNTDSVSESFNHQNDDGVSQSDPPCGADREQVSLSRQTGREENQDPEPPHIKEEQEEVWSSQEGEQLQGLEEADITKFTFTPVPVKSEDDEEKPQSSELHQSQTEENREDCGGPGPDRNPDPHLQPQTEDRTEESSGPETDDNDFWKDIRKPLSCLKSLKHEEVSQSDPPCGTDREQVSLSQQTGREENQDPEPHHIKEEQEEVWSSQEGEQLQGLEEADITKFTFTPVPVKSEDDEEKPQSSELHQSQTEENREDCGGPGPDRNPGLQPQDSSGPETDDSDFWKETRQRRSVMNESAESDGECDLDKNLFNCSDVNASESLQPESDDSVDSDFWKDNQKPQLGLNPLKNNEVSENDVRYNALRKPYSCSECGQRFLYICHMKTHMRRHTVERPFVCSVCGQKCLYKSHLKIHMRTHTGEKPFDCPICGKKYAHKASMQSHMIIHTVEKQYNCSVCDKSFAWFTELKYHHCVGEASHENQDT</sequence>
<comment type="similarity">
    <text evidence="2">Belongs to the krueppel C2H2-type zinc-finger protein family.</text>
</comment>
<feature type="domain" description="C2H2-type" evidence="13">
    <location>
        <begin position="1052"/>
        <end position="1079"/>
    </location>
</feature>
<dbReference type="GeneID" id="108889918"/>
<dbReference type="GO" id="GO:0003690">
    <property type="term" value="F:double-stranded DNA binding"/>
    <property type="evidence" value="ECO:0007669"/>
    <property type="project" value="UniProtKB-ARBA"/>
</dbReference>
<evidence type="ECO:0000313" key="27">
    <source>
        <dbReference type="RefSeq" id="XP_050925304.1"/>
    </source>
</evidence>
<evidence type="ECO:0000313" key="22">
    <source>
        <dbReference type="RefSeq" id="XP_050925285.1"/>
    </source>
</evidence>
<dbReference type="FunFam" id="3.30.160.60:FF:000446">
    <property type="entry name" value="Zinc finger protein"/>
    <property type="match status" value="1"/>
</dbReference>
<evidence type="ECO:0000256" key="1">
    <source>
        <dbReference type="ARBA" id="ARBA00004123"/>
    </source>
</evidence>
<dbReference type="RefSeq" id="XP_050925304.1">
    <property type="nucleotide sequence ID" value="XM_051069347.1"/>
</dbReference>
<dbReference type="RefSeq" id="XP_050925274.1">
    <property type="nucleotide sequence ID" value="XM_051069317.1"/>
</dbReference>
<evidence type="ECO:0000313" key="21">
    <source>
        <dbReference type="RefSeq" id="XP_050925274.1"/>
    </source>
</evidence>
<keyword evidence="4" id="KW-0677">Repeat</keyword>
<keyword evidence="10" id="KW-0539">Nucleus</keyword>
<keyword evidence="3" id="KW-0479">Metal-binding</keyword>
<evidence type="ECO:0000313" key="19">
    <source>
        <dbReference type="RefSeq" id="XP_050925254.1"/>
    </source>
</evidence>
<evidence type="ECO:0000313" key="15">
    <source>
        <dbReference type="RefSeq" id="XP_050925242.1"/>
    </source>
</evidence>
<dbReference type="Gene3D" id="3.30.160.60">
    <property type="entry name" value="Classic Zinc Finger"/>
    <property type="match status" value="17"/>
</dbReference>
<evidence type="ECO:0000256" key="5">
    <source>
        <dbReference type="ARBA" id="ARBA00022771"/>
    </source>
</evidence>
<feature type="compositionally biased region" description="Polar residues" evidence="12">
    <location>
        <begin position="76"/>
        <end position="85"/>
    </location>
</feature>
<comment type="subcellular location">
    <subcellularLocation>
        <location evidence="1">Nucleus</location>
    </subcellularLocation>
</comment>
<feature type="region of interest" description="Disordered" evidence="12">
    <location>
        <begin position="71"/>
        <end position="95"/>
    </location>
</feature>
<feature type="domain" description="C2H2-type" evidence="13">
    <location>
        <begin position="532"/>
        <end position="559"/>
    </location>
</feature>
<feature type="domain" description="C2H2-type" evidence="13">
    <location>
        <begin position="996"/>
        <end position="1023"/>
    </location>
</feature>
<accession>A0AAJ8DNP1</accession>
<dbReference type="RefSeq" id="XP_050925254.1">
    <property type="nucleotide sequence ID" value="XM_051069297.1"/>
</dbReference>
<dbReference type="RefSeq" id="XP_050925285.1">
    <property type="nucleotide sequence ID" value="XM_051069328.1"/>
</dbReference>
<dbReference type="RefSeq" id="XP_050925263.1">
    <property type="nucleotide sequence ID" value="XM_051069306.1"/>
</dbReference>
<dbReference type="RefSeq" id="XP_050925243.1">
    <property type="nucleotide sequence ID" value="XM_051069286.1"/>
</dbReference>
<dbReference type="Proteomes" id="UP000694890">
    <property type="component" value="Linkage group LG3"/>
</dbReference>
<evidence type="ECO:0000256" key="9">
    <source>
        <dbReference type="ARBA" id="ARBA00023163"/>
    </source>
</evidence>
<feature type="domain" description="C2H2-type" evidence="13">
    <location>
        <begin position="384"/>
        <end position="411"/>
    </location>
</feature>
<gene>
    <name evidence="15 16 17 18 19 20 21 22 23 24 25 26 27" type="primary">LOC108889918</name>
</gene>
<feature type="domain" description="C2H2-type" evidence="13">
    <location>
        <begin position="1024"/>
        <end position="1051"/>
    </location>
</feature>
<feature type="compositionally biased region" description="Basic and acidic residues" evidence="12">
    <location>
        <begin position="121"/>
        <end position="135"/>
    </location>
</feature>
<dbReference type="RefSeq" id="XP_050925302.1">
    <property type="nucleotide sequence ID" value="XM_051069345.1"/>
</dbReference>
<feature type="domain" description="C2H2-type" evidence="13">
    <location>
        <begin position="476"/>
        <end position="503"/>
    </location>
</feature>
<proteinExistence type="inferred from homology"/>
<keyword evidence="9" id="KW-0804">Transcription</keyword>
<protein>
    <submittedName>
        <fullName evidence="15 25">Oocyte zinc finger protein XlCOF7.1 isoform X1</fullName>
    </submittedName>
    <submittedName>
        <fullName evidence="16 22">Oocyte zinc finger protein XlCOF7.1 isoform X2</fullName>
    </submittedName>
    <submittedName>
        <fullName evidence="17 19">Oocyte zinc finger protein XlCOF7.1 isoform X3</fullName>
    </submittedName>
    <submittedName>
        <fullName evidence="18">Oocyte zinc finger protein XlCOF7.1 isoform X4</fullName>
    </submittedName>
    <submittedName>
        <fullName evidence="20">Oocyte zinc finger protein XlCOF7.1 isoform X5</fullName>
    </submittedName>
    <submittedName>
        <fullName evidence="23">Oocyte zinc finger protein XlCOF7.1 isoform X6</fullName>
    </submittedName>
</protein>
<dbReference type="RefSeq" id="XP_050925246.1">
    <property type="nucleotide sequence ID" value="XM_051069289.1"/>
</dbReference>
<feature type="domain" description="C2H2-type" evidence="13">
    <location>
        <begin position="1080"/>
        <end position="1111"/>
    </location>
</feature>
<dbReference type="RefSeq" id="XP_050925301.1">
    <property type="nucleotide sequence ID" value="XM_051069344.1"/>
</dbReference>
<evidence type="ECO:0000256" key="3">
    <source>
        <dbReference type="ARBA" id="ARBA00022723"/>
    </source>
</evidence>
<feature type="region of interest" description="Disordered" evidence="12">
    <location>
        <begin position="109"/>
        <end position="169"/>
    </location>
</feature>
<dbReference type="FunFam" id="3.30.160.60:FF:000478">
    <property type="entry name" value="Zinc finger protein 133"/>
    <property type="match status" value="3"/>
</dbReference>
<dbReference type="FunFam" id="3.30.160.60:FF:002343">
    <property type="entry name" value="Zinc finger protein 33A"/>
    <property type="match status" value="2"/>
</dbReference>
<dbReference type="GO" id="GO:0005634">
    <property type="term" value="C:nucleus"/>
    <property type="evidence" value="ECO:0007669"/>
    <property type="project" value="UniProtKB-SubCell"/>
</dbReference>
<dbReference type="RefSeq" id="XP_050925242.1">
    <property type="nucleotide sequence ID" value="XM_051069285.1"/>
</dbReference>
<dbReference type="Pfam" id="PF00096">
    <property type="entry name" value="zf-C2H2"/>
    <property type="match status" value="11"/>
</dbReference>
<organism evidence="14 26">
    <name type="scientific">Lates calcarifer</name>
    <name type="common">Barramundi</name>
    <name type="synonym">Holocentrus calcarifer</name>
    <dbReference type="NCBI Taxonomy" id="8187"/>
    <lineage>
        <taxon>Eukaryota</taxon>
        <taxon>Metazoa</taxon>
        <taxon>Chordata</taxon>
        <taxon>Craniata</taxon>
        <taxon>Vertebrata</taxon>
        <taxon>Euteleostomi</taxon>
        <taxon>Actinopterygii</taxon>
        <taxon>Neopterygii</taxon>
        <taxon>Teleostei</taxon>
        <taxon>Neoteleostei</taxon>
        <taxon>Acanthomorphata</taxon>
        <taxon>Carangaria</taxon>
        <taxon>Carangaria incertae sedis</taxon>
        <taxon>Centropomidae</taxon>
        <taxon>Lates</taxon>
    </lineage>
</organism>
<dbReference type="InterPro" id="IPR036236">
    <property type="entry name" value="Znf_C2H2_sf"/>
</dbReference>
<dbReference type="GO" id="GO:0008270">
    <property type="term" value="F:zinc ion binding"/>
    <property type="evidence" value="ECO:0007669"/>
    <property type="project" value="UniProtKB-KW"/>
</dbReference>
<evidence type="ECO:0000256" key="12">
    <source>
        <dbReference type="SAM" id="MobiDB-lite"/>
    </source>
</evidence>
<dbReference type="PANTHER" id="PTHR16515:SF49">
    <property type="entry name" value="GASTRULA ZINC FINGER PROTEIN XLCGF49.1-LIKE-RELATED"/>
    <property type="match status" value="1"/>
</dbReference>
<dbReference type="FunFam" id="3.30.160.60:FF:001527">
    <property type="entry name" value="Zinc finger protein"/>
    <property type="match status" value="2"/>
</dbReference>
<feature type="domain" description="C2H2-type" evidence="13">
    <location>
        <begin position="216"/>
        <end position="243"/>
    </location>
</feature>
<evidence type="ECO:0000313" key="20">
    <source>
        <dbReference type="RefSeq" id="XP_050925263.1"/>
    </source>
</evidence>
<reference evidence="15 16" key="1">
    <citation type="submission" date="2025-04" db="UniProtKB">
        <authorList>
            <consortium name="RefSeq"/>
        </authorList>
    </citation>
    <scope>IDENTIFICATION</scope>
    <source>
        <tissue evidence="15 16">Brain</tissue>
    </source>
</reference>
<evidence type="ECO:0000313" key="25">
    <source>
        <dbReference type="RefSeq" id="XP_050925302.1"/>
    </source>
</evidence>
<feature type="compositionally biased region" description="Basic and acidic residues" evidence="12">
    <location>
        <begin position="584"/>
        <end position="610"/>
    </location>
</feature>
<evidence type="ECO:0000313" key="24">
    <source>
        <dbReference type="RefSeq" id="XP_050925301.1"/>
    </source>
</evidence>
<evidence type="ECO:0000256" key="4">
    <source>
        <dbReference type="ARBA" id="ARBA00022737"/>
    </source>
</evidence>
<evidence type="ECO:0000313" key="26">
    <source>
        <dbReference type="RefSeq" id="XP_050925303.1"/>
    </source>
</evidence>
<dbReference type="InterPro" id="IPR050331">
    <property type="entry name" value="Zinc_finger"/>
</dbReference>
<evidence type="ECO:0000256" key="8">
    <source>
        <dbReference type="ARBA" id="ARBA00023125"/>
    </source>
</evidence>
<feature type="compositionally biased region" description="Basic and acidic residues" evidence="12">
    <location>
        <begin position="667"/>
        <end position="682"/>
    </location>
</feature>
<feature type="domain" description="C2H2-type" evidence="13">
    <location>
        <begin position="412"/>
        <end position="439"/>
    </location>
</feature>
<dbReference type="FunFam" id="3.30.160.60:FF:001325">
    <property type="entry name" value="zinc finger protein 200"/>
    <property type="match status" value="1"/>
</dbReference>
<dbReference type="PROSITE" id="PS50157">
    <property type="entry name" value="ZINC_FINGER_C2H2_2"/>
    <property type="match status" value="16"/>
</dbReference>
<feature type="compositionally biased region" description="Basic and acidic residues" evidence="12">
    <location>
        <begin position="814"/>
        <end position="828"/>
    </location>
</feature>
<evidence type="ECO:0000256" key="7">
    <source>
        <dbReference type="ARBA" id="ARBA00023015"/>
    </source>
</evidence>
<evidence type="ECO:0000256" key="2">
    <source>
        <dbReference type="ARBA" id="ARBA00006991"/>
    </source>
</evidence>
<name>A0AAJ8DNP1_LATCA</name>
<dbReference type="FunFam" id="3.30.160.60:FF:001370">
    <property type="entry name" value="Zinc finger protein"/>
    <property type="match status" value="1"/>
</dbReference>
<feature type="domain" description="C2H2-type" evidence="13">
    <location>
        <begin position="328"/>
        <end position="355"/>
    </location>
</feature>
<dbReference type="RefSeq" id="XP_050925296.1">
    <property type="nucleotide sequence ID" value="XM_051069339.1"/>
</dbReference>
<evidence type="ECO:0000256" key="10">
    <source>
        <dbReference type="ARBA" id="ARBA00023242"/>
    </source>
</evidence>
<keyword evidence="7" id="KW-0805">Transcription regulation</keyword>
<keyword evidence="6" id="KW-0862">Zinc</keyword>
<feature type="domain" description="C2H2-type" evidence="13">
    <location>
        <begin position="244"/>
        <end position="271"/>
    </location>
</feature>
<dbReference type="RefSeq" id="XP_050925253.1">
    <property type="nucleotide sequence ID" value="XM_051069296.1"/>
</dbReference>
<feature type="domain" description="C2H2-type" evidence="13">
    <location>
        <begin position="356"/>
        <end position="383"/>
    </location>
</feature>
<evidence type="ECO:0000256" key="11">
    <source>
        <dbReference type="PROSITE-ProRule" id="PRU00042"/>
    </source>
</evidence>
<evidence type="ECO:0000313" key="18">
    <source>
        <dbReference type="RefSeq" id="XP_050925253.1"/>
    </source>
</evidence>
<dbReference type="PROSITE" id="PS00028">
    <property type="entry name" value="ZINC_FINGER_C2H2_1"/>
    <property type="match status" value="15"/>
</dbReference>
<feature type="compositionally biased region" description="Polar residues" evidence="12">
    <location>
        <begin position="634"/>
        <end position="651"/>
    </location>
</feature>